<keyword evidence="1" id="KW-0732">Signal</keyword>
<dbReference type="Pfam" id="PF06439">
    <property type="entry name" value="3keto-disac_hyd"/>
    <property type="match status" value="1"/>
</dbReference>
<organism evidence="3 4">
    <name type="scientific">Cellvibrio polysaccharolyticus</name>
    <dbReference type="NCBI Taxonomy" id="2082724"/>
    <lineage>
        <taxon>Bacteria</taxon>
        <taxon>Pseudomonadati</taxon>
        <taxon>Pseudomonadota</taxon>
        <taxon>Gammaproteobacteria</taxon>
        <taxon>Cellvibrionales</taxon>
        <taxon>Cellvibrionaceae</taxon>
        <taxon>Cellvibrio</taxon>
    </lineage>
</organism>
<dbReference type="Proteomes" id="UP000652567">
    <property type="component" value="Unassembled WGS sequence"/>
</dbReference>
<dbReference type="InterPro" id="IPR010496">
    <property type="entry name" value="AL/BT2_dom"/>
</dbReference>
<dbReference type="RefSeq" id="WP_193908664.1">
    <property type="nucleotide sequence ID" value="NZ_PRDL01000001.1"/>
</dbReference>
<name>A0A928V6N9_9GAMM</name>
<dbReference type="EMBL" id="PRDL01000001">
    <property type="protein sequence ID" value="MBE8717079.1"/>
    <property type="molecule type" value="Genomic_DNA"/>
</dbReference>
<dbReference type="Gene3D" id="2.60.120.560">
    <property type="entry name" value="Exo-inulinase, domain 1"/>
    <property type="match status" value="1"/>
</dbReference>
<protein>
    <submittedName>
        <fullName evidence="3">DUF1080 domain-containing protein</fullName>
    </submittedName>
</protein>
<accession>A0A928V6N9</accession>
<evidence type="ECO:0000313" key="3">
    <source>
        <dbReference type="EMBL" id="MBE8717079.1"/>
    </source>
</evidence>
<reference evidence="3" key="1">
    <citation type="submission" date="2018-07" db="EMBL/GenBank/DDBJ databases">
        <title>Genome assembly of strain Ka43.</title>
        <authorList>
            <person name="Kukolya J."/>
            <person name="Nagy I."/>
            <person name="Horvath B."/>
            <person name="Toth A."/>
        </authorList>
    </citation>
    <scope>NUCLEOTIDE SEQUENCE</scope>
    <source>
        <strain evidence="3">KB43</strain>
    </source>
</reference>
<feature type="domain" description="3-keto-alpha-glucoside-1,2-lyase/3-keto-2-hydroxy-glucal hydratase" evidence="2">
    <location>
        <begin position="31"/>
        <end position="247"/>
    </location>
</feature>
<feature type="chain" id="PRO_5037434903" evidence="1">
    <location>
        <begin position="21"/>
        <end position="275"/>
    </location>
</feature>
<evidence type="ECO:0000259" key="2">
    <source>
        <dbReference type="Pfam" id="PF06439"/>
    </source>
</evidence>
<evidence type="ECO:0000256" key="1">
    <source>
        <dbReference type="SAM" id="SignalP"/>
    </source>
</evidence>
<keyword evidence="4" id="KW-1185">Reference proteome</keyword>
<dbReference type="AlphaFoldDB" id="A0A928V6N9"/>
<evidence type="ECO:0000313" key="4">
    <source>
        <dbReference type="Proteomes" id="UP000652567"/>
    </source>
</evidence>
<proteinExistence type="predicted"/>
<sequence length="275" mass="31073">MRISKLTLLASLVLASVCQADSPAAKASDKDWIQLFNGKDLSDWTIKIAGYEANDNAFNTFRVNDGVLQVRYDEYEKFENQFGHIFSNHGPFSHYIIQVEYRFVGDQVKDGPAWAQRNNGIMYHTQSADSMTFTQWFPTSMEYQLLGGNGTEERTTGNLCTPDTKVVIDGKLREDHCIVSTSDTFHGDQWVTAELEVHGSKVAIHRINGKKVMEYNDLQLDDGTPLEGGFIALQGETHPTDFRSVRLLNLKGCMDSKAKNYQAWYVADDKNSCKY</sequence>
<feature type="signal peptide" evidence="1">
    <location>
        <begin position="1"/>
        <end position="20"/>
    </location>
</feature>
<comment type="caution">
    <text evidence="3">The sequence shown here is derived from an EMBL/GenBank/DDBJ whole genome shotgun (WGS) entry which is preliminary data.</text>
</comment>
<gene>
    <name evidence="3" type="ORF">C4F51_07720</name>
</gene>
<dbReference type="GO" id="GO:0016787">
    <property type="term" value="F:hydrolase activity"/>
    <property type="evidence" value="ECO:0007669"/>
    <property type="project" value="InterPro"/>
</dbReference>